<feature type="transmembrane region" description="Helical" evidence="1">
    <location>
        <begin position="12"/>
        <end position="31"/>
    </location>
</feature>
<dbReference type="Proteomes" id="UP000199350">
    <property type="component" value="Chromosome I"/>
</dbReference>
<dbReference type="RefSeq" id="WP_092151655.1">
    <property type="nucleotide sequence ID" value="NZ_LT629700.1"/>
</dbReference>
<feature type="transmembrane region" description="Helical" evidence="1">
    <location>
        <begin position="118"/>
        <end position="139"/>
    </location>
</feature>
<reference evidence="3" key="1">
    <citation type="submission" date="2016-10" db="EMBL/GenBank/DDBJ databases">
        <authorList>
            <person name="Varghese N."/>
            <person name="Submissions S."/>
        </authorList>
    </citation>
    <scope>NUCLEOTIDE SEQUENCE [LARGE SCALE GENOMIC DNA]</scope>
    <source>
        <strain evidence="3">DSM 20632</strain>
    </source>
</reference>
<feature type="transmembrane region" description="Helical" evidence="1">
    <location>
        <begin position="80"/>
        <end position="97"/>
    </location>
</feature>
<feature type="transmembrane region" description="Helical" evidence="1">
    <location>
        <begin position="43"/>
        <end position="65"/>
    </location>
</feature>
<feature type="transmembrane region" description="Helical" evidence="1">
    <location>
        <begin position="201"/>
        <end position="222"/>
    </location>
</feature>
<organism evidence="2 3">
    <name type="scientific">Corynebacterium mycetoides</name>
    <dbReference type="NCBI Taxonomy" id="38302"/>
    <lineage>
        <taxon>Bacteria</taxon>
        <taxon>Bacillati</taxon>
        <taxon>Actinomycetota</taxon>
        <taxon>Actinomycetes</taxon>
        <taxon>Mycobacteriales</taxon>
        <taxon>Corynebacteriaceae</taxon>
        <taxon>Corynebacterium</taxon>
    </lineage>
</organism>
<keyword evidence="1" id="KW-0472">Membrane</keyword>
<feature type="transmembrane region" description="Helical" evidence="1">
    <location>
        <begin position="159"/>
        <end position="180"/>
    </location>
</feature>
<proteinExistence type="predicted"/>
<evidence type="ECO:0008006" key="4">
    <source>
        <dbReference type="Google" id="ProtNLM"/>
    </source>
</evidence>
<sequence>MLGALSLAFVDSINLLLIGVIVAVGIVAPVASRSSGSQYARITSLLIAGDWLGVLSLALVMLVVFDGLGPVVQRFVEGPVFGIVLIATGVVTGLLALRGGDNSALVERVMGPVRTPGPMTVVTGFVLGVVQSATSVPFYGGLALLSASGIDPAVRYSALALYATVALSLPTACALLIGWLRRHPDSAAGRAFSWARVHPDVVTLAATWAVAVLLVVLGAVHLF</sequence>
<keyword evidence="1" id="KW-0812">Transmembrane</keyword>
<keyword evidence="1" id="KW-1133">Transmembrane helix</keyword>
<evidence type="ECO:0000313" key="2">
    <source>
        <dbReference type="EMBL" id="SDM11217.1"/>
    </source>
</evidence>
<name>A0A1G9QL35_9CORY</name>
<dbReference type="OrthoDB" id="4375110at2"/>
<accession>A0A1G9QL35</accession>
<evidence type="ECO:0000313" key="3">
    <source>
        <dbReference type="Proteomes" id="UP000199350"/>
    </source>
</evidence>
<evidence type="ECO:0000256" key="1">
    <source>
        <dbReference type="SAM" id="Phobius"/>
    </source>
</evidence>
<gene>
    <name evidence="2" type="ORF">SAMN04488535_1961</name>
</gene>
<keyword evidence="3" id="KW-1185">Reference proteome</keyword>
<protein>
    <recommendedName>
        <fullName evidence="4">Sap, sulfolipid-1-addressing protein</fullName>
    </recommendedName>
</protein>
<dbReference type="EMBL" id="LT629700">
    <property type="protein sequence ID" value="SDM11217.1"/>
    <property type="molecule type" value="Genomic_DNA"/>
</dbReference>
<dbReference type="AlphaFoldDB" id="A0A1G9QL35"/>
<dbReference type="STRING" id="38302.SAMN04488535_1961"/>